<dbReference type="Proteomes" id="UP000219329">
    <property type="component" value="Unassembled WGS sequence"/>
</dbReference>
<gene>
    <name evidence="2" type="ORF">CNF02_09235</name>
</gene>
<evidence type="ECO:0000313" key="2">
    <source>
        <dbReference type="EMBL" id="PDH33360.1"/>
    </source>
</evidence>
<reference evidence="2 3" key="1">
    <citation type="submission" date="2017-08" db="EMBL/GenBank/DDBJ databases">
        <title>Fine stratification of microbial communities through a metagenomic profile of the photic zone.</title>
        <authorList>
            <person name="Haro-Moreno J.M."/>
            <person name="Lopez-Perez M."/>
            <person name="De La Torre J."/>
            <person name="Picazo A."/>
            <person name="Camacho A."/>
            <person name="Rodriguez-Valera F."/>
        </authorList>
    </citation>
    <scope>NUCLEOTIDE SEQUENCE [LARGE SCALE GENOMIC DNA]</scope>
    <source>
        <strain evidence="2">MED-G28</strain>
    </source>
</reference>
<evidence type="ECO:0000256" key="1">
    <source>
        <dbReference type="SAM" id="SignalP"/>
    </source>
</evidence>
<evidence type="ECO:0000313" key="3">
    <source>
        <dbReference type="Proteomes" id="UP000219329"/>
    </source>
</evidence>
<dbReference type="PROSITE" id="PS51318">
    <property type="entry name" value="TAT"/>
    <property type="match status" value="1"/>
</dbReference>
<evidence type="ECO:0008006" key="4">
    <source>
        <dbReference type="Google" id="ProtNLM"/>
    </source>
</evidence>
<dbReference type="InterPro" id="IPR006311">
    <property type="entry name" value="TAT_signal"/>
</dbReference>
<keyword evidence="1" id="KW-0732">Signal</keyword>
<dbReference type="EMBL" id="NTJZ01000009">
    <property type="protein sequence ID" value="PDH33360.1"/>
    <property type="molecule type" value="Genomic_DNA"/>
</dbReference>
<sequence length="418" mass="45517">MKKGNKISRRTLLRASGVALALPYLEVMPAYGAAQTRRMVNICCTLGLYTPSWLPQQDGADYQATEYLKLIDQHRSRYTVFSGLSHEAQNGRQAHNSEITWLTSARHPGLDGFQNTISMDQAAANHIGYETRFPSIVLGTTSPQSQSYTANGVMVPAESSPAGVFKKLFLRGSAEEIRRETQSLNDGGSILDHLLEEGRRLDKQVSASDKHKLNAHFEAVRAAENQLTEVQAWTNRPKPEVGQESPVDIPDNTDLIGRIELMLNLIPLILQTDSSRVVSLMIQDHGVVPQIAGISKDQHGLSHHGQDATNIAQLKIIETEIIKRFGNLLTELQQPSLAGGSILDETAVLFGSNLGNAASHSSKQLPILVAGGGFAHGKHIANKQEQDAPLSDLFATLLQSMGLEVDAFGQGSKALHWS</sequence>
<feature type="signal peptide" evidence="1">
    <location>
        <begin position="1"/>
        <end position="21"/>
    </location>
</feature>
<dbReference type="Pfam" id="PF07586">
    <property type="entry name" value="HXXSHH"/>
    <property type="match status" value="1"/>
</dbReference>
<comment type="caution">
    <text evidence="2">The sequence shown here is derived from an EMBL/GenBank/DDBJ whole genome shotgun (WGS) entry which is preliminary data.</text>
</comment>
<proteinExistence type="predicted"/>
<organism evidence="2 3">
    <name type="scientific">OM182 bacterium MED-G28</name>
    <dbReference type="NCBI Taxonomy" id="1986256"/>
    <lineage>
        <taxon>Bacteria</taxon>
        <taxon>Pseudomonadati</taxon>
        <taxon>Pseudomonadota</taxon>
        <taxon>Gammaproteobacteria</taxon>
        <taxon>OMG group</taxon>
        <taxon>OM182 clade</taxon>
    </lineage>
</organism>
<dbReference type="AlphaFoldDB" id="A0A2A5WA64"/>
<accession>A0A2A5WA64</accession>
<protein>
    <recommendedName>
        <fullName evidence="4">DUF1552 domain-containing protein</fullName>
    </recommendedName>
</protein>
<dbReference type="InterPro" id="IPR011447">
    <property type="entry name" value="DUF1552"/>
</dbReference>
<feature type="chain" id="PRO_5013354687" description="DUF1552 domain-containing protein" evidence="1">
    <location>
        <begin position="22"/>
        <end position="418"/>
    </location>
</feature>
<name>A0A2A5WA64_9GAMM</name>